<reference evidence="2" key="1">
    <citation type="journal article" date="2021" name="Proc. Natl. Acad. Sci. U.S.A.">
        <title>A Catalog of Tens of Thousands of Viruses from Human Metagenomes Reveals Hidden Associations with Chronic Diseases.</title>
        <authorList>
            <person name="Tisza M.J."/>
            <person name="Buck C.B."/>
        </authorList>
    </citation>
    <scope>NUCLEOTIDE SEQUENCE</scope>
    <source>
        <strain evidence="2">Ctq9w2</strain>
    </source>
</reference>
<name>A0A8S5PY27_9CAUD</name>
<dbReference type="Pfam" id="PF12651">
    <property type="entry name" value="RHH_3"/>
    <property type="match status" value="1"/>
</dbReference>
<feature type="domain" description="Predicted DNA-binding protein ribbon-helix-helix" evidence="1">
    <location>
        <begin position="16"/>
        <end position="50"/>
    </location>
</feature>
<protein>
    <recommendedName>
        <fullName evidence="1">Predicted DNA-binding protein ribbon-helix-helix domain-containing protein</fullName>
    </recommendedName>
</protein>
<evidence type="ECO:0000313" key="2">
    <source>
        <dbReference type="EMBL" id="DAE11325.1"/>
    </source>
</evidence>
<organism evidence="2">
    <name type="scientific">Myoviridae sp. ctq9w2</name>
    <dbReference type="NCBI Taxonomy" id="2825177"/>
    <lineage>
        <taxon>Viruses</taxon>
        <taxon>Duplodnaviria</taxon>
        <taxon>Heunggongvirae</taxon>
        <taxon>Uroviricota</taxon>
        <taxon>Caudoviricetes</taxon>
    </lineage>
</organism>
<evidence type="ECO:0000259" key="1">
    <source>
        <dbReference type="Pfam" id="PF12651"/>
    </source>
</evidence>
<proteinExistence type="predicted"/>
<accession>A0A8S5PY27</accession>
<dbReference type="GO" id="GO:0006355">
    <property type="term" value="P:regulation of DNA-templated transcription"/>
    <property type="evidence" value="ECO:0007669"/>
    <property type="project" value="InterPro"/>
</dbReference>
<dbReference type="SUPFAM" id="SSF47598">
    <property type="entry name" value="Ribbon-helix-helix"/>
    <property type="match status" value="1"/>
</dbReference>
<dbReference type="InterPro" id="IPR038733">
    <property type="entry name" value="Predicted_DNA_bind_prot_RHH"/>
</dbReference>
<dbReference type="EMBL" id="BK015530">
    <property type="protein sequence ID" value="DAE11325.1"/>
    <property type="molecule type" value="Genomic_DNA"/>
</dbReference>
<sequence>MPRPKKEGKKNIRKDISMDPEQYERLMDYCRRQDRPISWVIRQALDVYLSEVEYEKNTAC</sequence>
<dbReference type="InterPro" id="IPR010985">
    <property type="entry name" value="Ribbon_hlx_hlx"/>
</dbReference>